<dbReference type="GO" id="GO:0000981">
    <property type="term" value="F:DNA-binding transcription factor activity, RNA polymerase II-specific"/>
    <property type="evidence" value="ECO:0007669"/>
    <property type="project" value="TreeGrafter"/>
</dbReference>
<dbReference type="GO" id="GO:0008270">
    <property type="term" value="F:zinc ion binding"/>
    <property type="evidence" value="ECO:0007669"/>
    <property type="project" value="UniProtKB-KW"/>
</dbReference>
<feature type="compositionally biased region" description="Basic and acidic residues" evidence="7">
    <location>
        <begin position="1"/>
        <end position="20"/>
    </location>
</feature>
<keyword evidence="5" id="KW-0539">Nucleus</keyword>
<dbReference type="OrthoDB" id="515401at2759"/>
<dbReference type="PROSITE" id="PS00344">
    <property type="entry name" value="GATA_ZN_FINGER_1"/>
    <property type="match status" value="1"/>
</dbReference>
<comment type="subcellular location">
    <subcellularLocation>
        <location evidence="1">Nucleus</location>
    </subcellularLocation>
</comment>
<dbReference type="InterPro" id="IPR013088">
    <property type="entry name" value="Znf_NHR/GATA"/>
</dbReference>
<keyword evidence="3 6" id="KW-0863">Zinc-finger</keyword>
<dbReference type="InParanoid" id="Q8SSI3"/>
<feature type="domain" description="GATA-type" evidence="8">
    <location>
        <begin position="121"/>
        <end position="166"/>
    </location>
</feature>
<dbReference type="InterPro" id="IPR039355">
    <property type="entry name" value="Transcription_factor_GATA"/>
</dbReference>
<dbReference type="KEGG" id="ecu:ECU02_0260"/>
<evidence type="ECO:0000256" key="1">
    <source>
        <dbReference type="ARBA" id="ARBA00004123"/>
    </source>
</evidence>
<evidence type="ECO:0000256" key="3">
    <source>
        <dbReference type="ARBA" id="ARBA00022771"/>
    </source>
</evidence>
<dbReference type="CDD" id="cd00202">
    <property type="entry name" value="ZnF_GATA"/>
    <property type="match status" value="2"/>
</dbReference>
<dbReference type="InterPro" id="IPR000679">
    <property type="entry name" value="Znf_GATA"/>
</dbReference>
<dbReference type="PANTHER" id="PTHR10071:SF281">
    <property type="entry name" value="BOX A-BINDING FACTOR-RELATED"/>
    <property type="match status" value="1"/>
</dbReference>
<evidence type="ECO:0000313" key="9">
    <source>
        <dbReference type="EMBL" id="CAD25057.1"/>
    </source>
</evidence>
<organism evidence="9 10">
    <name type="scientific">Encephalitozoon cuniculi (strain GB-M1)</name>
    <name type="common">Microsporidian parasite</name>
    <dbReference type="NCBI Taxonomy" id="284813"/>
    <lineage>
        <taxon>Eukaryota</taxon>
        <taxon>Fungi</taxon>
        <taxon>Fungi incertae sedis</taxon>
        <taxon>Microsporidia</taxon>
        <taxon>Unikaryonidae</taxon>
        <taxon>Encephalitozoon</taxon>
    </lineage>
</organism>
<proteinExistence type="predicted"/>
<keyword evidence="2" id="KW-0479">Metal-binding</keyword>
<dbReference type="SMART" id="SM00401">
    <property type="entry name" value="ZnF_GATA"/>
    <property type="match status" value="1"/>
</dbReference>
<dbReference type="GO" id="GO:0045944">
    <property type="term" value="P:positive regulation of transcription by RNA polymerase II"/>
    <property type="evidence" value="ECO:0007669"/>
    <property type="project" value="TreeGrafter"/>
</dbReference>
<evidence type="ECO:0000259" key="8">
    <source>
        <dbReference type="PROSITE" id="PS50114"/>
    </source>
</evidence>
<gene>
    <name evidence="9" type="ordered locus">ECU02_0260</name>
</gene>
<dbReference type="GO" id="GO:0005634">
    <property type="term" value="C:nucleus"/>
    <property type="evidence" value="ECO:0007669"/>
    <property type="project" value="UniProtKB-SubCell"/>
</dbReference>
<sequence length="341" mass="38168">MTCINKEDRGKRCAGKDGWDKGSGSVGEKKGYQKDDMNVEMEDIKGCERKVFGEKEPRYSSREYSIPSPQDFDRAADYNKSVHACLGIDRLNDRNRDGYQRLAPGYDSMEMPKIARELKRKAKQRICSNCSTTSTPSWRRGDQGKSLLCNACGLYQKLHGRTRPYTVTAGGRTKALKGGHERIICVSCNLPFFTLESKGTSSHLCNGCLAYARSRGTQIGSDGGEDCRNRFNGKVSSSLYTGLYGREISEQYSTPYHYVPNAPMDSRFGEYSSSSMVYPQSYGYYYLGEKYHDMPRFGYECHFPNEDPDAQFKDAYPVEMVGGSDSGVDSCDADVNTPSDT</sequence>
<keyword evidence="10" id="KW-1185">Reference proteome</keyword>
<evidence type="ECO:0000256" key="5">
    <source>
        <dbReference type="ARBA" id="ARBA00023242"/>
    </source>
</evidence>
<dbReference type="RefSeq" id="NP_584553.1">
    <property type="nucleotide sequence ID" value="NM_001040742.1"/>
</dbReference>
<dbReference type="SUPFAM" id="SSF57716">
    <property type="entry name" value="Glucocorticoid receptor-like (DNA-binding domain)"/>
    <property type="match status" value="1"/>
</dbReference>
<evidence type="ECO:0000256" key="2">
    <source>
        <dbReference type="ARBA" id="ARBA00022723"/>
    </source>
</evidence>
<feature type="region of interest" description="Disordered" evidence="7">
    <location>
        <begin position="1"/>
        <end position="34"/>
    </location>
</feature>
<evidence type="ECO:0000313" key="10">
    <source>
        <dbReference type="Proteomes" id="UP000000819"/>
    </source>
</evidence>
<dbReference type="Proteomes" id="UP000000819">
    <property type="component" value="Chromosome II"/>
</dbReference>
<evidence type="ECO:0000256" key="4">
    <source>
        <dbReference type="ARBA" id="ARBA00022833"/>
    </source>
</evidence>
<dbReference type="VEuPathDB" id="MicrosporidiaDB:ECU02_0260"/>
<dbReference type="PANTHER" id="PTHR10071">
    <property type="entry name" value="TRANSCRIPTION FACTOR GATA FAMILY MEMBER"/>
    <property type="match status" value="1"/>
</dbReference>
<dbReference type="AlphaFoldDB" id="Q8SSI3"/>
<keyword evidence="4" id="KW-0862">Zinc</keyword>
<dbReference type="GeneID" id="858543"/>
<name>Q8SSI3_ENCCU</name>
<dbReference type="GO" id="GO:0000122">
    <property type="term" value="P:negative regulation of transcription by RNA polymerase II"/>
    <property type="evidence" value="ECO:0007669"/>
    <property type="project" value="TreeGrafter"/>
</dbReference>
<dbReference type="Pfam" id="PF00320">
    <property type="entry name" value="GATA"/>
    <property type="match status" value="1"/>
</dbReference>
<reference evidence="9 10" key="1">
    <citation type="journal article" date="2001" name="Nature">
        <title>Genome sequence and gene compaction of the eukaryote parasite Encephalitozoon cuniculi.</title>
        <authorList>
            <person name="Katinka M.D."/>
            <person name="Duprat S."/>
            <person name="Cornillot E."/>
            <person name="Metenier G."/>
            <person name="Thomarat F."/>
            <person name="Prensier G."/>
            <person name="Barbe V."/>
            <person name="Peyretaillade E."/>
            <person name="Brottier P."/>
            <person name="Wincker P."/>
            <person name="Delbac F."/>
            <person name="El Alaoui H."/>
            <person name="Peyret P."/>
            <person name="Saurin W."/>
            <person name="Gouy M."/>
            <person name="Weissenbach J."/>
            <person name="Vivares C.P."/>
        </authorList>
    </citation>
    <scope>NUCLEOTIDE SEQUENCE [LARGE SCALE GENOMIC DNA]</scope>
    <source>
        <strain evidence="9 10">GB-M1</strain>
    </source>
</reference>
<accession>Q8SSI3</accession>
<dbReference type="GO" id="GO:0000978">
    <property type="term" value="F:RNA polymerase II cis-regulatory region sequence-specific DNA binding"/>
    <property type="evidence" value="ECO:0007669"/>
    <property type="project" value="TreeGrafter"/>
</dbReference>
<dbReference type="EMBL" id="AL590442">
    <property type="protein sequence ID" value="CAD25057.1"/>
    <property type="molecule type" value="Genomic_DNA"/>
</dbReference>
<dbReference type="STRING" id="284813.Q8SSI3"/>
<dbReference type="Gene3D" id="3.30.50.10">
    <property type="entry name" value="Erythroid Transcription Factor GATA-1, subunit A"/>
    <property type="match status" value="1"/>
</dbReference>
<evidence type="ECO:0000256" key="6">
    <source>
        <dbReference type="PROSITE-ProRule" id="PRU00094"/>
    </source>
</evidence>
<dbReference type="HOGENOM" id="CLU_813880_0_0_1"/>
<reference evidence="9 10" key="2">
    <citation type="journal article" date="2009" name="BMC Genomics">
        <title>Identification of transcriptional signals in Encephalitozoon cuniculi widespread among Microsporidia phylum: support for accurate structural genome annotation.</title>
        <authorList>
            <person name="Peyretaillade E."/>
            <person name="Goncalves O."/>
            <person name="Terrat S."/>
            <person name="Dugat-Bony E."/>
            <person name="Wincker P."/>
            <person name="Cornman R.S."/>
            <person name="Evans J.D."/>
            <person name="Delbac F."/>
            <person name="Peyret P."/>
        </authorList>
    </citation>
    <scope>NUCLEOTIDE SEQUENCE [LARGE SCALE GENOMIC DNA]</scope>
    <source>
        <strain evidence="9 10">GB-M1</strain>
    </source>
</reference>
<protein>
    <submittedName>
        <fullName evidence="9">GATA ZINC FINGER TRANSCRIPTION FACTOR 3</fullName>
    </submittedName>
</protein>
<evidence type="ECO:0000256" key="7">
    <source>
        <dbReference type="SAM" id="MobiDB-lite"/>
    </source>
</evidence>
<dbReference type="PROSITE" id="PS50114">
    <property type="entry name" value="GATA_ZN_FINGER_2"/>
    <property type="match status" value="1"/>
</dbReference>